<proteinExistence type="inferred from homology"/>
<keyword evidence="8" id="KW-1185">Reference proteome</keyword>
<dbReference type="SUPFAM" id="SSF56300">
    <property type="entry name" value="Metallo-dependent phosphatases"/>
    <property type="match status" value="1"/>
</dbReference>
<dbReference type="NCBIfam" id="TIGR00668">
    <property type="entry name" value="apaH"/>
    <property type="match status" value="1"/>
</dbReference>
<evidence type="ECO:0000256" key="5">
    <source>
        <dbReference type="HAMAP-Rule" id="MF_00199"/>
    </source>
</evidence>
<keyword evidence="3 5" id="KW-0378">Hydrolase</keyword>
<sequence length="275" mass="29771">MSVYWVGDVQGCDAPLGRLLDEIDFSPSRDALYVLGDLVNRGPASAQVLRRLMAMGSAVQCVLGNHDLHLLAVAAGAGRLKPMDTLDGILHASDRPALLDWLRHQRMAMWDHGVLMVHAGVLPSWTVAQTLALAGEVESVLRGPDLSDFLHQMYGNEPASWRDDLAGVDRLRVVVNALTRLRFCSTEGVMEFAAKEGADAAPAGFMPWFDVPGRRTADVTVAFGHWSTLGQLQRGDVWALDTGCVWGGCLSAMRLGADGQTELIQVKCEQAQKPG</sequence>
<evidence type="ECO:0000256" key="4">
    <source>
        <dbReference type="ARBA" id="ARBA00049417"/>
    </source>
</evidence>
<dbReference type="Pfam" id="PF00149">
    <property type="entry name" value="Metallophos"/>
    <property type="match status" value="1"/>
</dbReference>
<dbReference type="RefSeq" id="WP_108313664.1">
    <property type="nucleotide sequence ID" value="NZ_NESN01000005.1"/>
</dbReference>
<gene>
    <name evidence="5" type="primary">apaH</name>
    <name evidence="7" type="ORF">B9Z37_14095</name>
</gene>
<dbReference type="Gene3D" id="3.60.21.10">
    <property type="match status" value="1"/>
</dbReference>
<reference evidence="7 8" key="1">
    <citation type="submission" date="2017-04" db="EMBL/GenBank/DDBJ databases">
        <title>Unexpected and diverse lifestyles within the genus Limnohabitans.</title>
        <authorList>
            <person name="Kasalicky V."/>
            <person name="Mehrshad M."/>
            <person name="Andrei S.-A."/>
            <person name="Salcher M."/>
            <person name="Kratochvilova H."/>
            <person name="Simek K."/>
            <person name="Ghai R."/>
        </authorList>
    </citation>
    <scope>NUCLEOTIDE SEQUENCE [LARGE SCALE GENOMIC DNA]</scope>
    <source>
        <strain evidence="7 8">II-B4</strain>
    </source>
</reference>
<comment type="caution">
    <text evidence="7">The sequence shown here is derived from an EMBL/GenBank/DDBJ whole genome shotgun (WGS) entry which is preliminary data.</text>
</comment>
<feature type="domain" description="Calcineurin-like phosphoesterase" evidence="6">
    <location>
        <begin position="1"/>
        <end position="78"/>
    </location>
</feature>
<evidence type="ECO:0000313" key="7">
    <source>
        <dbReference type="EMBL" id="PUE52217.1"/>
    </source>
</evidence>
<dbReference type="OrthoDB" id="9807890at2"/>
<comment type="function">
    <text evidence="1 5">Hydrolyzes diadenosine 5',5'''-P1,P4-tetraphosphate to yield ADP.</text>
</comment>
<evidence type="ECO:0000256" key="1">
    <source>
        <dbReference type="ARBA" id="ARBA00003413"/>
    </source>
</evidence>
<dbReference type="GO" id="GO:0008803">
    <property type="term" value="F:bis(5'-nucleosyl)-tetraphosphatase (symmetrical) activity"/>
    <property type="evidence" value="ECO:0007669"/>
    <property type="project" value="UniProtKB-UniRule"/>
</dbReference>
<accession>A0A315FGM5</accession>
<protein>
    <recommendedName>
        <fullName evidence="5">Bis(5'-nucleosyl)-tetraphosphatase, symmetrical</fullName>
        <ecNumber evidence="5">3.6.1.41</ecNumber>
    </recommendedName>
    <alternativeName>
        <fullName evidence="5">Ap4A hydrolase</fullName>
    </alternativeName>
    <alternativeName>
        <fullName evidence="5">Diadenosine 5',5'''-P1,P4-tetraphosphate pyrophosphohydrolase</fullName>
    </alternativeName>
    <alternativeName>
        <fullName evidence="5">Diadenosine tetraphosphatase</fullName>
    </alternativeName>
</protein>
<dbReference type="Proteomes" id="UP000250790">
    <property type="component" value="Unassembled WGS sequence"/>
</dbReference>
<dbReference type="PANTHER" id="PTHR40942">
    <property type="match status" value="1"/>
</dbReference>
<dbReference type="NCBIfam" id="NF001204">
    <property type="entry name" value="PRK00166.1"/>
    <property type="match status" value="1"/>
</dbReference>
<dbReference type="CDD" id="cd07422">
    <property type="entry name" value="MPP_ApaH"/>
    <property type="match status" value="1"/>
</dbReference>
<dbReference type="InterPro" id="IPR004617">
    <property type="entry name" value="ApaH"/>
</dbReference>
<dbReference type="HAMAP" id="MF_00199">
    <property type="entry name" value="ApaH"/>
    <property type="match status" value="1"/>
</dbReference>
<organism evidence="7 8">
    <name type="scientific">Limnohabitans parvus II-B4</name>
    <dbReference type="NCBI Taxonomy" id="1293052"/>
    <lineage>
        <taxon>Bacteria</taxon>
        <taxon>Pseudomonadati</taxon>
        <taxon>Pseudomonadota</taxon>
        <taxon>Betaproteobacteria</taxon>
        <taxon>Burkholderiales</taxon>
        <taxon>Comamonadaceae</taxon>
        <taxon>Limnohabitans</taxon>
    </lineage>
</organism>
<dbReference type="EMBL" id="NESN01000005">
    <property type="protein sequence ID" value="PUE52217.1"/>
    <property type="molecule type" value="Genomic_DNA"/>
</dbReference>
<dbReference type="PANTHER" id="PTHR40942:SF4">
    <property type="entry name" value="CYTOCHROME C5"/>
    <property type="match status" value="1"/>
</dbReference>
<dbReference type="EC" id="3.6.1.41" evidence="5"/>
<evidence type="ECO:0000256" key="2">
    <source>
        <dbReference type="ARBA" id="ARBA00005419"/>
    </source>
</evidence>
<dbReference type="InterPro" id="IPR029052">
    <property type="entry name" value="Metallo-depent_PP-like"/>
</dbReference>
<dbReference type="PIRSF" id="PIRSF000903">
    <property type="entry name" value="B5n-ttraPtase_sm"/>
    <property type="match status" value="1"/>
</dbReference>
<dbReference type="InterPro" id="IPR004843">
    <property type="entry name" value="Calcineurin-like_PHP"/>
</dbReference>
<comment type="catalytic activity">
    <reaction evidence="4 5">
        <text>P(1),P(4)-bis(5'-adenosyl) tetraphosphate + H2O = 2 ADP + 2 H(+)</text>
        <dbReference type="Rhea" id="RHEA:24252"/>
        <dbReference type="ChEBI" id="CHEBI:15377"/>
        <dbReference type="ChEBI" id="CHEBI:15378"/>
        <dbReference type="ChEBI" id="CHEBI:58141"/>
        <dbReference type="ChEBI" id="CHEBI:456216"/>
        <dbReference type="EC" id="3.6.1.41"/>
    </reaction>
</comment>
<evidence type="ECO:0000259" key="6">
    <source>
        <dbReference type="Pfam" id="PF00149"/>
    </source>
</evidence>
<evidence type="ECO:0000313" key="8">
    <source>
        <dbReference type="Proteomes" id="UP000250790"/>
    </source>
</evidence>
<evidence type="ECO:0000256" key="3">
    <source>
        <dbReference type="ARBA" id="ARBA00022801"/>
    </source>
</evidence>
<dbReference type="AlphaFoldDB" id="A0A315FGM5"/>
<name>A0A315FGM5_9BURK</name>
<comment type="similarity">
    <text evidence="2 5">Belongs to the Ap4A hydrolase family.</text>
</comment>